<evidence type="ECO:0000259" key="1">
    <source>
        <dbReference type="Pfam" id="PF01551"/>
    </source>
</evidence>
<dbReference type="InterPro" id="IPR011055">
    <property type="entry name" value="Dup_hybrid_motif"/>
</dbReference>
<dbReference type="InterPro" id="IPR016047">
    <property type="entry name" value="M23ase_b-sheet_dom"/>
</dbReference>
<dbReference type="RefSeq" id="WP_379708660.1">
    <property type="nucleotide sequence ID" value="NZ_JBHSCZ010000002.1"/>
</dbReference>
<proteinExistence type="predicted"/>
<comment type="caution">
    <text evidence="2">The sequence shown here is derived from an EMBL/GenBank/DDBJ whole genome shotgun (WGS) entry which is preliminary data.</text>
</comment>
<feature type="domain" description="M23ase beta-sheet core" evidence="1">
    <location>
        <begin position="56"/>
        <end position="122"/>
    </location>
</feature>
<dbReference type="Pfam" id="PF01551">
    <property type="entry name" value="Peptidase_M23"/>
    <property type="match status" value="1"/>
</dbReference>
<evidence type="ECO:0000313" key="3">
    <source>
        <dbReference type="Proteomes" id="UP001595907"/>
    </source>
</evidence>
<keyword evidence="3" id="KW-1185">Reference proteome</keyword>
<dbReference type="EMBL" id="JBHSCZ010000002">
    <property type="protein sequence ID" value="MFC4262827.1"/>
    <property type="molecule type" value="Genomic_DNA"/>
</dbReference>
<dbReference type="PANTHER" id="PTHR21666:SF270">
    <property type="entry name" value="MUREIN HYDROLASE ACTIVATOR ENVC"/>
    <property type="match status" value="1"/>
</dbReference>
<dbReference type="Proteomes" id="UP001595907">
    <property type="component" value="Unassembled WGS sequence"/>
</dbReference>
<reference evidence="3" key="1">
    <citation type="journal article" date="2019" name="Int. J. Syst. Evol. Microbiol.">
        <title>The Global Catalogue of Microorganisms (GCM) 10K type strain sequencing project: providing services to taxonomists for standard genome sequencing and annotation.</title>
        <authorList>
            <consortium name="The Broad Institute Genomics Platform"/>
            <consortium name="The Broad Institute Genome Sequencing Center for Infectious Disease"/>
            <person name="Wu L."/>
            <person name="Ma J."/>
        </authorList>
    </citation>
    <scope>NUCLEOTIDE SEQUENCE [LARGE SCALE GENOMIC DNA]</scope>
    <source>
        <strain evidence="3">CECT 8289</strain>
    </source>
</reference>
<accession>A0ABV8QRD8</accession>
<protein>
    <submittedName>
        <fullName evidence="2">M23 family metallopeptidase</fullName>
        <ecNumber evidence="2">3.4.24.-</ecNumber>
    </submittedName>
</protein>
<evidence type="ECO:0000313" key="2">
    <source>
        <dbReference type="EMBL" id="MFC4262827.1"/>
    </source>
</evidence>
<dbReference type="CDD" id="cd12797">
    <property type="entry name" value="M23_peptidase"/>
    <property type="match status" value="1"/>
</dbReference>
<dbReference type="SUPFAM" id="SSF51261">
    <property type="entry name" value="Duplicated hybrid motif"/>
    <property type="match status" value="1"/>
</dbReference>
<dbReference type="GO" id="GO:0016787">
    <property type="term" value="F:hydrolase activity"/>
    <property type="evidence" value="ECO:0007669"/>
    <property type="project" value="UniProtKB-KW"/>
</dbReference>
<name>A0ABV8QRD8_9BACT</name>
<dbReference type="InterPro" id="IPR050570">
    <property type="entry name" value="Cell_wall_metabolism_enzyme"/>
</dbReference>
<sequence>MQQNRFHLLIIALLTTLGLNAQIFSPKKYPQQYFQWPVDAAVGIVANFGELRPNHYHMGLDCRTDQVENKPVYAAAAGYIAKVKIEPFGFGRCIYINHPNGLTTLYAHLNAFEPALENYVTTQQYLLQRWDVFLDIPAKLFPVKAGDYIANSGNTGGSQGPHVHFEIRDTKTDKVLNPLLFGFNIPDNVPPTIVRLAMYDRTKSTYDQSPQYVAIKKVGTHYEPVNATIVAPSNYISFGISAVDKVTGSANPNGIYGAAVMDNNQLLSSFEMDSISYDETRYLNAHIDYKTRSSGGPFIQHLSALPGYYNGIYKSYKNFGVTVMNNEPHAIAIVVADAALNTDTLYFTVQPPMPNAVKAPYNFNYTQKMIPGFINVFERNNLRFYLPENALYDTVNFVYKETPVANGATVYQLHNATVPVQCYYSISILDDVALTDTGKMMMKTVYGSKTDFKKANFSKGGWFTAAFRNFGTFQLVKDTLPPSLTPIGFKDGMKASSLKRLLFSVVDNTEEIGSFNAWLDGNWLRFSNDKGRNFIYVFDEKCAPGAHTLMIKVADLCGNTTTKTFAFTR</sequence>
<dbReference type="PANTHER" id="PTHR21666">
    <property type="entry name" value="PEPTIDASE-RELATED"/>
    <property type="match status" value="1"/>
</dbReference>
<gene>
    <name evidence="2" type="ORF">ACFOWM_08065</name>
</gene>
<keyword evidence="2" id="KW-0378">Hydrolase</keyword>
<dbReference type="EC" id="3.4.24.-" evidence="2"/>
<organism evidence="2 3">
    <name type="scientific">Ferruginibacter yonginensis</name>
    <dbReference type="NCBI Taxonomy" id="1310416"/>
    <lineage>
        <taxon>Bacteria</taxon>
        <taxon>Pseudomonadati</taxon>
        <taxon>Bacteroidota</taxon>
        <taxon>Chitinophagia</taxon>
        <taxon>Chitinophagales</taxon>
        <taxon>Chitinophagaceae</taxon>
        <taxon>Ferruginibacter</taxon>
    </lineage>
</organism>
<dbReference type="Gene3D" id="2.70.70.10">
    <property type="entry name" value="Glucose Permease (Domain IIA)"/>
    <property type="match status" value="1"/>
</dbReference>